<dbReference type="Proteomes" id="UP000017590">
    <property type="component" value="Chromosome"/>
</dbReference>
<dbReference type="RefSeq" id="WP_013236729.1">
    <property type="nucleotide sequence ID" value="NC_022592.1"/>
</dbReference>
<dbReference type="CDD" id="cd00093">
    <property type="entry name" value="HTH_XRE"/>
    <property type="match status" value="1"/>
</dbReference>
<protein>
    <submittedName>
        <fullName evidence="2">Helix-turn-helix domain-containing protein</fullName>
    </submittedName>
</protein>
<dbReference type="InterPro" id="IPR001387">
    <property type="entry name" value="Cro/C1-type_HTH"/>
</dbReference>
<keyword evidence="3" id="KW-1185">Reference proteome</keyword>
<sequence>MLGDNIKKFRTQIGISQRELGRRIGKTGQYISYLEKNMNTNPSLEVLNNISKELNVNTNDLIKPTINIEMHESEKNSLQGEKIINILNTLKQDISTYARTYQLAGDTNELGLELINKLLKDITEFIELLSFNVSDITPEKFINSSYKMSTTEKNKKIQKTEEKHSAISMSIGNICMDLSKLFSFSKI</sequence>
<dbReference type="Pfam" id="PF01381">
    <property type="entry name" value="HTH_3"/>
    <property type="match status" value="1"/>
</dbReference>
<feature type="domain" description="HTH cro/C1-type" evidence="1">
    <location>
        <begin position="6"/>
        <end position="61"/>
    </location>
</feature>
<proteinExistence type="predicted"/>
<evidence type="ECO:0000259" key="1">
    <source>
        <dbReference type="PROSITE" id="PS50943"/>
    </source>
</evidence>
<accession>A0ABN4BFM4</accession>
<dbReference type="EMBL" id="CP006763">
    <property type="protein sequence ID" value="AGY76352.1"/>
    <property type="molecule type" value="Genomic_DNA"/>
</dbReference>
<dbReference type="Gene3D" id="1.10.260.40">
    <property type="entry name" value="lambda repressor-like DNA-binding domains"/>
    <property type="match status" value="1"/>
</dbReference>
<dbReference type="SUPFAM" id="SSF47413">
    <property type="entry name" value="lambda repressor-like DNA-binding domains"/>
    <property type="match status" value="1"/>
</dbReference>
<dbReference type="InterPro" id="IPR010982">
    <property type="entry name" value="Lambda_DNA-bd_dom_sf"/>
</dbReference>
<evidence type="ECO:0000313" key="2">
    <source>
        <dbReference type="EMBL" id="AGY76352.1"/>
    </source>
</evidence>
<name>A0ABN4BFM4_9CLOT</name>
<organism evidence="2 3">
    <name type="scientific">Clostridium autoethanogenum DSM 10061</name>
    <dbReference type="NCBI Taxonomy" id="1341692"/>
    <lineage>
        <taxon>Bacteria</taxon>
        <taxon>Bacillati</taxon>
        <taxon>Bacillota</taxon>
        <taxon>Clostridia</taxon>
        <taxon>Eubacteriales</taxon>
        <taxon>Clostridiaceae</taxon>
        <taxon>Clostridium</taxon>
    </lineage>
</organism>
<reference evidence="3" key="1">
    <citation type="journal article" date="2014" name="Biotechnol. Biofuels">
        <title>Comparison of single-molecule sequencing and hybrid approaches for finishing the genome of Clostridium autoethanogenum and analysis of CRISPR systems in industrial relevant Clostridia.</title>
        <authorList>
            <person name="Brown S.D."/>
            <person name="Nagaraju S."/>
            <person name="Utturkar S."/>
            <person name="De Tissera S."/>
            <person name="Segovia S."/>
            <person name="Mitchell W."/>
            <person name="Land M.L."/>
            <person name="Dassanayake A."/>
            <person name="Kopke M."/>
        </authorList>
    </citation>
    <scope>NUCLEOTIDE SEQUENCE [LARGE SCALE GENOMIC DNA]</scope>
    <source>
        <strain evidence="3">DSM 10061</strain>
    </source>
</reference>
<gene>
    <name evidence="2" type="ORF">CAETHG_2139</name>
</gene>
<evidence type="ECO:0000313" key="3">
    <source>
        <dbReference type="Proteomes" id="UP000017590"/>
    </source>
</evidence>
<dbReference type="SMART" id="SM00530">
    <property type="entry name" value="HTH_XRE"/>
    <property type="match status" value="1"/>
</dbReference>
<dbReference type="PROSITE" id="PS50943">
    <property type="entry name" value="HTH_CROC1"/>
    <property type="match status" value="1"/>
</dbReference>